<keyword evidence="3" id="KW-0479">Metal-binding</keyword>
<dbReference type="PANTHER" id="PTHR43177:SF5">
    <property type="entry name" value="ANAEROBIC DIMETHYL SULFOXIDE REDUCTASE CHAIN B-RELATED"/>
    <property type="match status" value="1"/>
</dbReference>
<keyword evidence="1" id="KW-0813">Transport</keyword>
<keyword evidence="5" id="KW-0249">Electron transport</keyword>
<dbReference type="Pfam" id="PF13247">
    <property type="entry name" value="Fer4_11"/>
    <property type="match status" value="1"/>
</dbReference>
<sequence length="173" mass="18609">MKRILIDKELCQGCRNCQLACMAEHTAAKSVLCLDLEDQANQARNFIEADPHGQPVPILCRHCDEPVCVTACMSGALTKNPVTGTVDHDPEKCAGCWMCVMSCPFGIIRPDSREGKVAVKCDCCPDSPFPRCVAACPTGAITLIEVDAQGTVKKIHLSGPVMDETVPEEGAHQ</sequence>
<keyword evidence="6" id="KW-0408">Iron</keyword>
<evidence type="ECO:0000313" key="9">
    <source>
        <dbReference type="EMBL" id="SFG22891.1"/>
    </source>
</evidence>
<evidence type="ECO:0000256" key="6">
    <source>
        <dbReference type="ARBA" id="ARBA00023004"/>
    </source>
</evidence>
<evidence type="ECO:0000256" key="7">
    <source>
        <dbReference type="ARBA" id="ARBA00023014"/>
    </source>
</evidence>
<evidence type="ECO:0000259" key="8">
    <source>
        <dbReference type="PROSITE" id="PS51379"/>
    </source>
</evidence>
<dbReference type="Proteomes" id="UP000199337">
    <property type="component" value="Unassembled WGS sequence"/>
</dbReference>
<dbReference type="GO" id="GO:0046872">
    <property type="term" value="F:metal ion binding"/>
    <property type="evidence" value="ECO:0007669"/>
    <property type="project" value="UniProtKB-KW"/>
</dbReference>
<evidence type="ECO:0000256" key="4">
    <source>
        <dbReference type="ARBA" id="ARBA00022737"/>
    </source>
</evidence>
<dbReference type="GO" id="GO:0051539">
    <property type="term" value="F:4 iron, 4 sulfur cluster binding"/>
    <property type="evidence" value="ECO:0007669"/>
    <property type="project" value="UniProtKB-KW"/>
</dbReference>
<dbReference type="Gene3D" id="3.30.70.20">
    <property type="match status" value="2"/>
</dbReference>
<dbReference type="RefSeq" id="WP_092469403.1">
    <property type="nucleotide sequence ID" value="NZ_FOOX01000003.1"/>
</dbReference>
<keyword evidence="10" id="KW-1185">Reference proteome</keyword>
<dbReference type="InterPro" id="IPR017896">
    <property type="entry name" value="4Fe4S_Fe-S-bd"/>
</dbReference>
<keyword evidence="4" id="KW-0677">Repeat</keyword>
<dbReference type="PROSITE" id="PS00198">
    <property type="entry name" value="4FE4S_FER_1"/>
    <property type="match status" value="1"/>
</dbReference>
<evidence type="ECO:0000256" key="5">
    <source>
        <dbReference type="ARBA" id="ARBA00022982"/>
    </source>
</evidence>
<evidence type="ECO:0000313" key="10">
    <source>
        <dbReference type="Proteomes" id="UP000199337"/>
    </source>
</evidence>
<evidence type="ECO:0000256" key="3">
    <source>
        <dbReference type="ARBA" id="ARBA00022723"/>
    </source>
</evidence>
<feature type="domain" description="4Fe-4S ferredoxin-type" evidence="8">
    <location>
        <begin position="84"/>
        <end position="113"/>
    </location>
</feature>
<dbReference type="PROSITE" id="PS51379">
    <property type="entry name" value="4FE4S_FER_2"/>
    <property type="match status" value="2"/>
</dbReference>
<keyword evidence="7" id="KW-0411">Iron-sulfur</keyword>
<keyword evidence="2" id="KW-0004">4Fe-4S</keyword>
<dbReference type="OrthoDB" id="1723058at2"/>
<dbReference type="AlphaFoldDB" id="A0A1I2QB84"/>
<gene>
    <name evidence="9" type="ORF">SAMN05660649_01044</name>
</gene>
<evidence type="ECO:0000256" key="1">
    <source>
        <dbReference type="ARBA" id="ARBA00022448"/>
    </source>
</evidence>
<evidence type="ECO:0000256" key="2">
    <source>
        <dbReference type="ARBA" id="ARBA00022485"/>
    </source>
</evidence>
<dbReference type="InterPro" id="IPR017900">
    <property type="entry name" value="4Fe4S_Fe_S_CS"/>
</dbReference>
<dbReference type="STRING" id="341036.SAMN05660649_01044"/>
<protein>
    <submittedName>
        <fullName evidence="9">Carbon-monoxide dehydrogenase iron sulfur subunit</fullName>
    </submittedName>
</protein>
<dbReference type="InterPro" id="IPR050954">
    <property type="entry name" value="ET_IronSulfur_Cluster-Binding"/>
</dbReference>
<accession>A0A1I2QB84</accession>
<reference evidence="10" key="1">
    <citation type="submission" date="2016-10" db="EMBL/GenBank/DDBJ databases">
        <authorList>
            <person name="Varghese N."/>
            <person name="Submissions S."/>
        </authorList>
    </citation>
    <scope>NUCLEOTIDE SEQUENCE [LARGE SCALE GENOMIC DNA]</scope>
    <source>
        <strain evidence="10">DSM 17038</strain>
    </source>
</reference>
<dbReference type="SUPFAM" id="SSF54862">
    <property type="entry name" value="4Fe-4S ferredoxins"/>
    <property type="match status" value="1"/>
</dbReference>
<feature type="domain" description="4Fe-4S ferredoxin-type" evidence="8">
    <location>
        <begin position="2"/>
        <end position="31"/>
    </location>
</feature>
<proteinExistence type="predicted"/>
<dbReference type="CDD" id="cd10563">
    <property type="entry name" value="CooF_like"/>
    <property type="match status" value="1"/>
</dbReference>
<dbReference type="PANTHER" id="PTHR43177">
    <property type="entry name" value="PROTEIN NRFC"/>
    <property type="match status" value="1"/>
</dbReference>
<name>A0A1I2QB84_9FIRM</name>
<organism evidence="9 10">
    <name type="scientific">Desulfotruncus arcticus DSM 17038</name>
    <dbReference type="NCBI Taxonomy" id="1121424"/>
    <lineage>
        <taxon>Bacteria</taxon>
        <taxon>Bacillati</taxon>
        <taxon>Bacillota</taxon>
        <taxon>Clostridia</taxon>
        <taxon>Eubacteriales</taxon>
        <taxon>Desulfallaceae</taxon>
        <taxon>Desulfotruncus</taxon>
    </lineage>
</organism>
<dbReference type="EMBL" id="FOOX01000003">
    <property type="protein sequence ID" value="SFG22891.1"/>
    <property type="molecule type" value="Genomic_DNA"/>
</dbReference>